<accession>A0ABZ2ZUC9</accession>
<dbReference type="RefSeq" id="WP_342023445.1">
    <property type="nucleotide sequence ID" value="NZ_CP151657.1"/>
</dbReference>
<organism evidence="1 2">
    <name type="scientific">Arthrobacter citreus</name>
    <dbReference type="NCBI Taxonomy" id="1670"/>
    <lineage>
        <taxon>Bacteria</taxon>
        <taxon>Bacillati</taxon>
        <taxon>Actinomycetota</taxon>
        <taxon>Actinomycetes</taxon>
        <taxon>Micrococcales</taxon>
        <taxon>Micrococcaceae</taxon>
        <taxon>Arthrobacter</taxon>
    </lineage>
</organism>
<evidence type="ECO:0000313" key="1">
    <source>
        <dbReference type="EMBL" id="WZP15793.1"/>
    </source>
</evidence>
<keyword evidence="2" id="KW-1185">Reference proteome</keyword>
<gene>
    <name evidence="1" type="ORF">AAE021_16850</name>
</gene>
<protein>
    <submittedName>
        <fullName evidence="1">Uncharacterized protein</fullName>
    </submittedName>
</protein>
<evidence type="ECO:0000313" key="2">
    <source>
        <dbReference type="Proteomes" id="UP001448858"/>
    </source>
</evidence>
<sequence>MSEVESVTEVYQWIGENAHGRRFELFVETQEEPLGPFTSPRKSDLIRLAGSNPNAEEAVNIATLLTS</sequence>
<name>A0ABZ2ZUC9_9MICC</name>
<proteinExistence type="predicted"/>
<dbReference type="Proteomes" id="UP001448858">
    <property type="component" value="Chromosome"/>
</dbReference>
<dbReference type="EMBL" id="CP151657">
    <property type="protein sequence ID" value="WZP15793.1"/>
    <property type="molecule type" value="Genomic_DNA"/>
</dbReference>
<reference evidence="1 2" key="1">
    <citation type="submission" date="2024-04" db="EMBL/GenBank/DDBJ databases">
        <title>Arthrobacter sp. from Plains bison fecal sample.</title>
        <authorList>
            <person name="Ruzzini A."/>
        </authorList>
    </citation>
    <scope>NUCLEOTIDE SEQUENCE [LARGE SCALE GENOMIC DNA]</scope>
    <source>
        <strain evidence="1 2">EINP1</strain>
    </source>
</reference>